<feature type="compositionally biased region" description="Basic residues" evidence="1">
    <location>
        <begin position="103"/>
        <end position="129"/>
    </location>
</feature>
<feature type="compositionally biased region" description="Basic residues" evidence="1">
    <location>
        <begin position="202"/>
        <end position="211"/>
    </location>
</feature>
<protein>
    <submittedName>
        <fullName evidence="2">Uncharacterized protein</fullName>
    </submittedName>
</protein>
<proteinExistence type="predicted"/>
<sequence length="343" mass="38879">VEHQREGAAAVMSQKAPPQPPDPREDGYDYRLDVSIGDKNDDRFWGEEIVKPSRKLSFERDIRVQEFEKERRSCEVRKLVRSPETKARATEPSLESSGSVSQKSRRSRHKRKKKRKSKKKRKKKKKKKRSRDDSSTTATTGETTESREDQSVVSSAVANISTAVAPASPYMDERALDAAAIGEPAGVMQPTDVTATEPLTRTSKRDKRRRSSREDDSAAIWTPASGGEAMGSTDMYGQQWTTDTIDRQGDYRQPRYPAQGAYDQRASDYAAYAEPYQHAQDIQRLEAGHLNRLYQHVQQLRYQLHMARQQIQGTATTPTQFNATELQKEQEARCTCGQMEGAY</sequence>
<evidence type="ECO:0000313" key="2">
    <source>
        <dbReference type="EMBL" id="JAP88133.1"/>
    </source>
</evidence>
<dbReference type="EMBL" id="GEDV01000424">
    <property type="protein sequence ID" value="JAP88133.1"/>
    <property type="molecule type" value="Transcribed_RNA"/>
</dbReference>
<evidence type="ECO:0000256" key="1">
    <source>
        <dbReference type="SAM" id="MobiDB-lite"/>
    </source>
</evidence>
<organism evidence="2">
    <name type="scientific">Rhipicephalus appendiculatus</name>
    <name type="common">Brown ear tick</name>
    <dbReference type="NCBI Taxonomy" id="34631"/>
    <lineage>
        <taxon>Eukaryota</taxon>
        <taxon>Metazoa</taxon>
        <taxon>Ecdysozoa</taxon>
        <taxon>Arthropoda</taxon>
        <taxon>Chelicerata</taxon>
        <taxon>Arachnida</taxon>
        <taxon>Acari</taxon>
        <taxon>Parasitiformes</taxon>
        <taxon>Ixodida</taxon>
        <taxon>Ixodoidea</taxon>
        <taxon>Ixodidae</taxon>
        <taxon>Rhipicephalinae</taxon>
        <taxon>Rhipicephalus</taxon>
        <taxon>Rhipicephalus</taxon>
    </lineage>
</organism>
<feature type="region of interest" description="Disordered" evidence="1">
    <location>
        <begin position="1"/>
        <end position="43"/>
    </location>
</feature>
<feature type="compositionally biased region" description="Basic and acidic residues" evidence="1">
    <location>
        <begin position="67"/>
        <end position="89"/>
    </location>
</feature>
<feature type="region of interest" description="Disordered" evidence="1">
    <location>
        <begin position="67"/>
        <end position="153"/>
    </location>
</feature>
<accession>A0A131Z9W4</accession>
<reference evidence="2" key="1">
    <citation type="journal article" date="2016" name="Ticks Tick Borne Dis.">
        <title>De novo assembly and annotation of the salivary gland transcriptome of Rhipicephalus appendiculatus male and female ticks during blood feeding.</title>
        <authorList>
            <person name="de Castro M.H."/>
            <person name="de Klerk D."/>
            <person name="Pienaar R."/>
            <person name="Latif A.A."/>
            <person name="Rees D.J."/>
            <person name="Mans B.J."/>
        </authorList>
    </citation>
    <scope>NUCLEOTIDE SEQUENCE</scope>
    <source>
        <tissue evidence="2">Salivary glands</tissue>
    </source>
</reference>
<feature type="non-terminal residue" evidence="2">
    <location>
        <position position="343"/>
    </location>
</feature>
<name>A0A131Z9W4_RHIAP</name>
<feature type="compositionally biased region" description="Basic and acidic residues" evidence="1">
    <location>
        <begin position="22"/>
        <end position="43"/>
    </location>
</feature>
<feature type="non-terminal residue" evidence="2">
    <location>
        <position position="1"/>
    </location>
</feature>
<dbReference type="AlphaFoldDB" id="A0A131Z9W4"/>
<feature type="region of interest" description="Disordered" evidence="1">
    <location>
        <begin position="187"/>
        <end position="235"/>
    </location>
</feature>